<dbReference type="InterPro" id="IPR052155">
    <property type="entry name" value="Biofilm_reg_signaling"/>
</dbReference>
<dbReference type="CDD" id="cd01949">
    <property type="entry name" value="GGDEF"/>
    <property type="match status" value="1"/>
</dbReference>
<dbReference type="InterPro" id="IPR013656">
    <property type="entry name" value="PAS_4"/>
</dbReference>
<dbReference type="Gene3D" id="3.30.450.20">
    <property type="entry name" value="PAS domain"/>
    <property type="match status" value="3"/>
</dbReference>
<dbReference type="SMART" id="SM00086">
    <property type="entry name" value="PAC"/>
    <property type="match status" value="1"/>
</dbReference>
<dbReference type="EMBL" id="QLMD01000004">
    <property type="protein sequence ID" value="RAJ98878.1"/>
    <property type="molecule type" value="Genomic_DNA"/>
</dbReference>
<evidence type="ECO:0000256" key="2">
    <source>
        <dbReference type="ARBA" id="ARBA00004651"/>
    </source>
</evidence>
<feature type="transmembrane region" description="Helical" evidence="7">
    <location>
        <begin position="285"/>
        <end position="307"/>
    </location>
</feature>
<dbReference type="InterPro" id="IPR035965">
    <property type="entry name" value="PAS-like_dom_sf"/>
</dbReference>
<dbReference type="FunFam" id="3.30.70.270:FF:000001">
    <property type="entry name" value="Diguanylate cyclase domain protein"/>
    <property type="match status" value="1"/>
</dbReference>
<feature type="domain" description="HAMP" evidence="10">
    <location>
        <begin position="304"/>
        <end position="355"/>
    </location>
</feature>
<dbReference type="CDD" id="cd00130">
    <property type="entry name" value="PAS"/>
    <property type="match status" value="1"/>
</dbReference>
<dbReference type="GO" id="GO:0003824">
    <property type="term" value="F:catalytic activity"/>
    <property type="evidence" value="ECO:0007669"/>
    <property type="project" value="UniProtKB-ARBA"/>
</dbReference>
<dbReference type="PROSITE" id="PS50113">
    <property type="entry name" value="PAC"/>
    <property type="match status" value="1"/>
</dbReference>
<dbReference type="InterPro" id="IPR033479">
    <property type="entry name" value="dCache_1"/>
</dbReference>
<feature type="domain" description="GGDEF" evidence="11">
    <location>
        <begin position="516"/>
        <end position="646"/>
    </location>
</feature>
<dbReference type="Pfam" id="PF08448">
    <property type="entry name" value="PAS_4"/>
    <property type="match status" value="1"/>
</dbReference>
<evidence type="ECO:0000256" key="6">
    <source>
        <dbReference type="ARBA" id="ARBA00023136"/>
    </source>
</evidence>
<evidence type="ECO:0000259" key="9">
    <source>
        <dbReference type="PROSITE" id="PS50113"/>
    </source>
</evidence>
<comment type="subcellular location">
    <subcellularLocation>
        <location evidence="2">Cell membrane</location>
        <topology evidence="2">Multi-pass membrane protein</topology>
    </subcellularLocation>
</comment>
<gene>
    <name evidence="12" type="ORF">B0I24_10480</name>
</gene>
<dbReference type="InterPro" id="IPR000700">
    <property type="entry name" value="PAS-assoc_C"/>
</dbReference>
<dbReference type="CDD" id="cd18773">
    <property type="entry name" value="PDC1_HK_sensor"/>
    <property type="match status" value="1"/>
</dbReference>
<evidence type="ECO:0000256" key="1">
    <source>
        <dbReference type="ARBA" id="ARBA00001946"/>
    </source>
</evidence>
<dbReference type="PROSITE" id="PS50112">
    <property type="entry name" value="PAS"/>
    <property type="match status" value="1"/>
</dbReference>
<keyword evidence="5 7" id="KW-1133">Transmembrane helix</keyword>
<feature type="domain" description="PAS" evidence="8">
    <location>
        <begin position="360"/>
        <end position="430"/>
    </location>
</feature>
<evidence type="ECO:0000259" key="8">
    <source>
        <dbReference type="PROSITE" id="PS50112"/>
    </source>
</evidence>
<proteinExistence type="predicted"/>
<evidence type="ECO:0000256" key="4">
    <source>
        <dbReference type="ARBA" id="ARBA00022692"/>
    </source>
</evidence>
<dbReference type="NCBIfam" id="TIGR00254">
    <property type="entry name" value="GGDEF"/>
    <property type="match status" value="1"/>
</dbReference>
<evidence type="ECO:0000259" key="10">
    <source>
        <dbReference type="PROSITE" id="PS50885"/>
    </source>
</evidence>
<organism evidence="12 13">
    <name type="scientific">Aliidiomarina maris</name>
    <dbReference type="NCBI Taxonomy" id="531312"/>
    <lineage>
        <taxon>Bacteria</taxon>
        <taxon>Pseudomonadati</taxon>
        <taxon>Pseudomonadota</taxon>
        <taxon>Gammaproteobacteria</taxon>
        <taxon>Alteromonadales</taxon>
        <taxon>Idiomarinaceae</taxon>
        <taxon>Aliidiomarina</taxon>
    </lineage>
</organism>
<dbReference type="InterPro" id="IPR001610">
    <property type="entry name" value="PAC"/>
</dbReference>
<dbReference type="PROSITE" id="PS50885">
    <property type="entry name" value="HAMP"/>
    <property type="match status" value="1"/>
</dbReference>
<dbReference type="PROSITE" id="PS50887">
    <property type="entry name" value="GGDEF"/>
    <property type="match status" value="1"/>
</dbReference>
<dbReference type="CDD" id="cd18774">
    <property type="entry name" value="PDC2_HK_sensor"/>
    <property type="match status" value="1"/>
</dbReference>
<comment type="caution">
    <text evidence="12">The sequence shown here is derived from an EMBL/GenBank/DDBJ whole genome shotgun (WGS) entry which is preliminary data.</text>
</comment>
<dbReference type="SUPFAM" id="SSF55785">
    <property type="entry name" value="PYP-like sensor domain (PAS domain)"/>
    <property type="match status" value="1"/>
</dbReference>
<dbReference type="SMART" id="SM00267">
    <property type="entry name" value="GGDEF"/>
    <property type="match status" value="1"/>
</dbReference>
<reference evidence="12 13" key="1">
    <citation type="submission" date="2018-06" db="EMBL/GenBank/DDBJ databases">
        <title>Genomic Encyclopedia of Type Strains, Phase III (KMG-III): the genomes of soil and plant-associated and newly described type strains.</title>
        <authorList>
            <person name="Whitman W."/>
        </authorList>
    </citation>
    <scope>NUCLEOTIDE SEQUENCE [LARGE SCALE GENOMIC DNA]</scope>
    <source>
        <strain evidence="12 13">CGMCC 1.15366</strain>
    </source>
</reference>
<comment type="cofactor">
    <cofactor evidence="1">
        <name>Mg(2+)</name>
        <dbReference type="ChEBI" id="CHEBI:18420"/>
    </cofactor>
</comment>
<evidence type="ECO:0000313" key="13">
    <source>
        <dbReference type="Proteomes" id="UP000249203"/>
    </source>
</evidence>
<dbReference type="Proteomes" id="UP000249203">
    <property type="component" value="Unassembled WGS sequence"/>
</dbReference>
<dbReference type="PANTHER" id="PTHR44757">
    <property type="entry name" value="DIGUANYLATE CYCLASE DGCP"/>
    <property type="match status" value="1"/>
</dbReference>
<dbReference type="Pfam" id="PF00990">
    <property type="entry name" value="GGDEF"/>
    <property type="match status" value="1"/>
</dbReference>
<evidence type="ECO:0000256" key="5">
    <source>
        <dbReference type="ARBA" id="ARBA00022989"/>
    </source>
</evidence>
<dbReference type="NCBIfam" id="TIGR00229">
    <property type="entry name" value="sensory_box"/>
    <property type="match status" value="1"/>
</dbReference>
<dbReference type="InterPro" id="IPR003660">
    <property type="entry name" value="HAMP_dom"/>
</dbReference>
<dbReference type="SMART" id="SM00091">
    <property type="entry name" value="PAS"/>
    <property type="match status" value="1"/>
</dbReference>
<dbReference type="GO" id="GO:0007165">
    <property type="term" value="P:signal transduction"/>
    <property type="evidence" value="ECO:0007669"/>
    <property type="project" value="InterPro"/>
</dbReference>
<keyword evidence="6 7" id="KW-0472">Membrane</keyword>
<evidence type="ECO:0000259" key="11">
    <source>
        <dbReference type="PROSITE" id="PS50887"/>
    </source>
</evidence>
<evidence type="ECO:0000313" key="12">
    <source>
        <dbReference type="EMBL" id="RAJ98878.1"/>
    </source>
</evidence>
<dbReference type="AlphaFoldDB" id="A0A327X108"/>
<dbReference type="Gene3D" id="3.30.70.270">
    <property type="match status" value="1"/>
</dbReference>
<feature type="domain" description="PAC" evidence="9">
    <location>
        <begin position="433"/>
        <end position="484"/>
    </location>
</feature>
<dbReference type="InterPro" id="IPR029787">
    <property type="entry name" value="Nucleotide_cyclase"/>
</dbReference>
<evidence type="ECO:0000256" key="3">
    <source>
        <dbReference type="ARBA" id="ARBA00022475"/>
    </source>
</evidence>
<dbReference type="PANTHER" id="PTHR44757:SF2">
    <property type="entry name" value="BIOFILM ARCHITECTURE MAINTENANCE PROTEIN MBAA"/>
    <property type="match status" value="1"/>
</dbReference>
<dbReference type="InterPro" id="IPR000160">
    <property type="entry name" value="GGDEF_dom"/>
</dbReference>
<protein>
    <submittedName>
        <fullName evidence="12">PAS domain S-box-containing protein/diguanylate cyclase (GGDEF)-like protein</fullName>
    </submittedName>
</protein>
<dbReference type="GO" id="GO:0005886">
    <property type="term" value="C:plasma membrane"/>
    <property type="evidence" value="ECO:0007669"/>
    <property type="project" value="UniProtKB-SubCell"/>
</dbReference>
<keyword evidence="3" id="KW-1003">Cell membrane</keyword>
<dbReference type="InterPro" id="IPR000014">
    <property type="entry name" value="PAS"/>
</dbReference>
<dbReference type="SUPFAM" id="SSF55073">
    <property type="entry name" value="Nucleotide cyclase"/>
    <property type="match status" value="1"/>
</dbReference>
<name>A0A327X108_9GAMM</name>
<dbReference type="InterPro" id="IPR043128">
    <property type="entry name" value="Rev_trsase/Diguanyl_cyclase"/>
</dbReference>
<keyword evidence="4 7" id="KW-0812">Transmembrane</keyword>
<evidence type="ECO:0000256" key="7">
    <source>
        <dbReference type="SAM" id="Phobius"/>
    </source>
</evidence>
<dbReference type="Pfam" id="PF02743">
    <property type="entry name" value="dCache_1"/>
    <property type="match status" value="1"/>
</dbReference>
<sequence>MGTFFRRLSIQLYLVVSLCFTIATLSLIMVSVNIQQRTLIDEAEQNLDRVASAFQTNLDVILNTRQQGLVNLADNLQRWGEDHPGLADEAGLRQLFDHVWVVNRAGVVIDEWPRIGAAQERLNLSQNSMFQSLLDGNNFILTAPQPSYYNNEMVVHASVPVFDSDGSFLGAVVGVFSLRNNEVLNRIVTTRIGDSGHVAIVDHEGYVVGHPDRLLLGSQLSASQAPLVFSAIQSGWQGVEQTVGINGEEILQAVKPVAAGKWIVVAQVSLREAMRPVRFVRNVQWVLGFVALVVTLGLLSVIIHAYLRPLTRLQDEVAAVQRGHQEHLTEPGILELRNLVYRFNNLLAQNAASQQSLQRRQAYLDQILATSSAGLFMANRKGQIEYVNQRMVDMTGYDTKDLIKNGFVKQLNEQHRAHFTSKVKQAIDDVATASVEVQLRHNDGKLVWLRIETSPVLLNKQCVGHVGTVTDITSEREKIDALRHAALQDTLTGLLNRRGLEKAMHESFQHSVENQQPLVLVMIDLDNFKQVNDTHGHAFGDRVLSDVAQVMRSFTRESDVIGRLGGDEFVVMLPGCTLERAQQVADGLIRAVAKLGERNQEAQNVKLSVGICQRLASDDNYAELLTRADHAAYEAKRAGGSRWVLA</sequence>
<accession>A0A327X108</accession>
<feature type="transmembrane region" description="Helical" evidence="7">
    <location>
        <begin position="12"/>
        <end position="32"/>
    </location>
</feature>